<name>A0A6N8J4V8_9BACT</name>
<dbReference type="Pfam" id="PF04932">
    <property type="entry name" value="Wzy_C"/>
    <property type="match status" value="1"/>
</dbReference>
<feature type="transmembrane region" description="Helical" evidence="5">
    <location>
        <begin position="170"/>
        <end position="195"/>
    </location>
</feature>
<organism evidence="7 8">
    <name type="scientific">Chitinophaga oryziterrae</name>
    <dbReference type="NCBI Taxonomy" id="1031224"/>
    <lineage>
        <taxon>Bacteria</taxon>
        <taxon>Pseudomonadati</taxon>
        <taxon>Bacteroidota</taxon>
        <taxon>Chitinophagia</taxon>
        <taxon>Chitinophagales</taxon>
        <taxon>Chitinophagaceae</taxon>
        <taxon>Chitinophaga</taxon>
    </lineage>
</organism>
<keyword evidence="4 5" id="KW-0472">Membrane</keyword>
<feature type="transmembrane region" description="Helical" evidence="5">
    <location>
        <begin position="387"/>
        <end position="419"/>
    </location>
</feature>
<protein>
    <recommendedName>
        <fullName evidence="6">O-antigen ligase-related domain-containing protein</fullName>
    </recommendedName>
</protein>
<accession>A0A6N8J4V8</accession>
<evidence type="ECO:0000256" key="3">
    <source>
        <dbReference type="ARBA" id="ARBA00022989"/>
    </source>
</evidence>
<proteinExistence type="predicted"/>
<feature type="transmembrane region" description="Helical" evidence="5">
    <location>
        <begin position="87"/>
        <end position="104"/>
    </location>
</feature>
<feature type="transmembrane region" description="Helical" evidence="5">
    <location>
        <begin position="25"/>
        <end position="45"/>
    </location>
</feature>
<comment type="subcellular location">
    <subcellularLocation>
        <location evidence="1">Membrane</location>
        <topology evidence="1">Multi-pass membrane protein</topology>
    </subcellularLocation>
</comment>
<dbReference type="AlphaFoldDB" id="A0A6N8J4V8"/>
<feature type="domain" description="O-antigen ligase-related" evidence="6">
    <location>
        <begin position="210"/>
        <end position="362"/>
    </location>
</feature>
<keyword evidence="2 5" id="KW-0812">Transmembrane</keyword>
<dbReference type="GO" id="GO:0016020">
    <property type="term" value="C:membrane"/>
    <property type="evidence" value="ECO:0007669"/>
    <property type="project" value="UniProtKB-SubCell"/>
</dbReference>
<sequence length="608" mass="69744">MIVMSASDFRVQQRYVKCFGFHKRVLSFLALLFNCLLFSYCVFGYKYSANLELDVTGYYLLVPVCLVVFLFFFSMNVFFDWVNFTDFKIGCVLLIGLLCLAYYCDVGFFSLGHEQVLCLFSFLVAAYVFLFHLSILEFDAFFNFVNLVTLLQLVKACTQVRFGSFDPLAVVGYFGNSGALSVYLVVAYPLLFLGFARFGGIWKRLLGAVVVLVLAGVLCLTLSRTSILCFVLENVVLVFGLFGERFLSWYRRFKGLFVFVVLVFLGVVFFLFRFLFLVKLRSAQGRLLIWEVCWSWIKQSPLFGYGFGSFAFQYPLWQSDYFASHGRVPTAYFLSAGETMVAFNEYVQVWCESGMIGLVVLLLLLGAGFCADFTFVGRKRLLYVKVFLLGCCCSAFSFYTFHCTAVGYLFVVILFSLVYRPRKDTFRVMAFAVRWPLYVVVALVVLLSVYRSGVRAYAMDEFNVLCLKHDLSEGELQHVERDIYPVLASDGKFLTRLGILMVEYSHRDRAVNYLELSKVYYSGYENYFELARCYGQDVNALRAYRFLSFYIPSKFAPKFGLFSVYRALGDVADADRMARYIMAMPVKLHSTAVMDIKRDVQLYLDGKN</sequence>
<evidence type="ECO:0000256" key="4">
    <source>
        <dbReference type="ARBA" id="ARBA00023136"/>
    </source>
</evidence>
<feature type="transmembrane region" description="Helical" evidence="5">
    <location>
        <begin position="355"/>
        <end position="375"/>
    </location>
</feature>
<reference evidence="7 8" key="1">
    <citation type="submission" date="2019-12" db="EMBL/GenBank/DDBJ databases">
        <title>The draft genomic sequence of strain Chitinophaga oryziterrae JCM 16595.</title>
        <authorList>
            <person name="Zhang X."/>
        </authorList>
    </citation>
    <scope>NUCLEOTIDE SEQUENCE [LARGE SCALE GENOMIC DNA]</scope>
    <source>
        <strain evidence="7 8">JCM 16595</strain>
    </source>
</reference>
<feature type="transmembrane region" description="Helical" evidence="5">
    <location>
        <begin position="201"/>
        <end position="220"/>
    </location>
</feature>
<evidence type="ECO:0000313" key="7">
    <source>
        <dbReference type="EMBL" id="MVT40285.1"/>
    </source>
</evidence>
<feature type="transmembrane region" description="Helical" evidence="5">
    <location>
        <begin position="431"/>
        <end position="450"/>
    </location>
</feature>
<dbReference type="Proteomes" id="UP000468388">
    <property type="component" value="Unassembled WGS sequence"/>
</dbReference>
<keyword evidence="3 5" id="KW-1133">Transmembrane helix</keyword>
<dbReference type="InterPro" id="IPR007016">
    <property type="entry name" value="O-antigen_ligase-rel_domated"/>
</dbReference>
<dbReference type="PANTHER" id="PTHR37422:SF13">
    <property type="entry name" value="LIPOPOLYSACCHARIDE BIOSYNTHESIS PROTEIN PA4999-RELATED"/>
    <property type="match status" value="1"/>
</dbReference>
<evidence type="ECO:0000256" key="1">
    <source>
        <dbReference type="ARBA" id="ARBA00004141"/>
    </source>
</evidence>
<evidence type="ECO:0000259" key="6">
    <source>
        <dbReference type="Pfam" id="PF04932"/>
    </source>
</evidence>
<evidence type="ECO:0000256" key="5">
    <source>
        <dbReference type="SAM" id="Phobius"/>
    </source>
</evidence>
<comment type="caution">
    <text evidence="7">The sequence shown here is derived from an EMBL/GenBank/DDBJ whole genome shotgun (WGS) entry which is preliminary data.</text>
</comment>
<feature type="transmembrane region" description="Helical" evidence="5">
    <location>
        <begin position="256"/>
        <end position="276"/>
    </location>
</feature>
<dbReference type="EMBL" id="WRXO01000001">
    <property type="protein sequence ID" value="MVT40285.1"/>
    <property type="molecule type" value="Genomic_DNA"/>
</dbReference>
<gene>
    <name evidence="7" type="ORF">GO495_06805</name>
</gene>
<keyword evidence="8" id="KW-1185">Reference proteome</keyword>
<evidence type="ECO:0000313" key="8">
    <source>
        <dbReference type="Proteomes" id="UP000468388"/>
    </source>
</evidence>
<dbReference type="PANTHER" id="PTHR37422">
    <property type="entry name" value="TEICHURONIC ACID BIOSYNTHESIS PROTEIN TUAE"/>
    <property type="match status" value="1"/>
</dbReference>
<dbReference type="InterPro" id="IPR051533">
    <property type="entry name" value="WaaL-like"/>
</dbReference>
<feature type="transmembrane region" description="Helical" evidence="5">
    <location>
        <begin position="116"/>
        <end position="135"/>
    </location>
</feature>
<feature type="transmembrane region" description="Helical" evidence="5">
    <location>
        <begin position="57"/>
        <end position="75"/>
    </location>
</feature>
<evidence type="ECO:0000256" key="2">
    <source>
        <dbReference type="ARBA" id="ARBA00022692"/>
    </source>
</evidence>